<name>A0AAE0SHG1_9BIVA</name>
<reference evidence="1" key="1">
    <citation type="journal article" date="2021" name="Genome Biol. Evol.">
        <title>A High-Quality Reference Genome for a Parasitic Bivalve with Doubly Uniparental Inheritance (Bivalvia: Unionida).</title>
        <authorList>
            <person name="Smith C.H."/>
        </authorList>
    </citation>
    <scope>NUCLEOTIDE SEQUENCE</scope>
    <source>
        <strain evidence="1">CHS0354</strain>
    </source>
</reference>
<dbReference type="Proteomes" id="UP001195483">
    <property type="component" value="Unassembled WGS sequence"/>
</dbReference>
<reference evidence="1" key="2">
    <citation type="journal article" date="2021" name="Genome Biol. Evol.">
        <title>Developing a high-quality reference genome for a parasitic bivalve with doubly uniparental inheritance (Bivalvia: Unionida).</title>
        <authorList>
            <person name="Smith C.H."/>
        </authorList>
    </citation>
    <scope>NUCLEOTIDE SEQUENCE</scope>
    <source>
        <strain evidence="1">CHS0354</strain>
        <tissue evidence="1">Mantle</tissue>
    </source>
</reference>
<organism evidence="1 2">
    <name type="scientific">Potamilus streckersoni</name>
    <dbReference type="NCBI Taxonomy" id="2493646"/>
    <lineage>
        <taxon>Eukaryota</taxon>
        <taxon>Metazoa</taxon>
        <taxon>Spiralia</taxon>
        <taxon>Lophotrochozoa</taxon>
        <taxon>Mollusca</taxon>
        <taxon>Bivalvia</taxon>
        <taxon>Autobranchia</taxon>
        <taxon>Heteroconchia</taxon>
        <taxon>Palaeoheterodonta</taxon>
        <taxon>Unionida</taxon>
        <taxon>Unionoidea</taxon>
        <taxon>Unionidae</taxon>
        <taxon>Ambleminae</taxon>
        <taxon>Lampsilini</taxon>
        <taxon>Potamilus</taxon>
    </lineage>
</organism>
<proteinExistence type="predicted"/>
<accession>A0AAE0SHG1</accession>
<keyword evidence="2" id="KW-1185">Reference proteome</keyword>
<dbReference type="EMBL" id="JAEAOA010001196">
    <property type="protein sequence ID" value="KAK3591769.1"/>
    <property type="molecule type" value="Genomic_DNA"/>
</dbReference>
<gene>
    <name evidence="1" type="ORF">CHS0354_019541</name>
</gene>
<sequence>MKRKVFQTDVCLGLDLFETHGPDQEMDDDGRQVLIQSMIQNGLLYQCLVGLSRKRVVLILQRLRK</sequence>
<protein>
    <submittedName>
        <fullName evidence="1">Uncharacterized protein</fullName>
    </submittedName>
</protein>
<reference evidence="1" key="3">
    <citation type="submission" date="2023-05" db="EMBL/GenBank/DDBJ databases">
        <authorList>
            <person name="Smith C.H."/>
        </authorList>
    </citation>
    <scope>NUCLEOTIDE SEQUENCE</scope>
    <source>
        <strain evidence="1">CHS0354</strain>
        <tissue evidence="1">Mantle</tissue>
    </source>
</reference>
<comment type="caution">
    <text evidence="1">The sequence shown here is derived from an EMBL/GenBank/DDBJ whole genome shotgun (WGS) entry which is preliminary data.</text>
</comment>
<evidence type="ECO:0000313" key="1">
    <source>
        <dbReference type="EMBL" id="KAK3591769.1"/>
    </source>
</evidence>
<evidence type="ECO:0000313" key="2">
    <source>
        <dbReference type="Proteomes" id="UP001195483"/>
    </source>
</evidence>
<dbReference type="AlphaFoldDB" id="A0AAE0SHG1"/>